<dbReference type="EMBL" id="JBHTKB010000001">
    <property type="protein sequence ID" value="MFD0912551.1"/>
    <property type="molecule type" value="Genomic_DNA"/>
</dbReference>
<keyword evidence="1" id="KW-0808">Transferase</keyword>
<dbReference type="PANTHER" id="PTHR20861">
    <property type="entry name" value="HOMOSERINE/4-DIPHOSPHOCYTIDYL-2-C-METHYL-D-ERYTHRITOL KINASE"/>
    <property type="match status" value="1"/>
</dbReference>
<sequence length="324" mass="34417">MNAVISAQRSVSVATHGRLHLGFFDLSGQPERRFGSVGVSIAAYQTALTVTAQAQHHTLDPWAATILQRHLQSLALETALDLHIEQAIPRHSGLGSGTQMALAVGAAVNTLLNQPVNSAQIAAAHQRGARSGIGIATFDHGGLVVDGGRGATTIVPPLLARHAFPQAWHFLLIIDQSRDGLHGSGEKNAFKQLSPLSSSATRDIQHQLLMQGLPALIEQDFQAFSAFVGALQSYNADYFAPAQGGPYASQSVARILHTFAQQGYRGLGQTSWGPTGFILLPSKAEAELHQAALSLQYANDAHLSFIVTAAVNHPSRITLNSIEV</sequence>
<organism evidence="4 5">
    <name type="scientific">Methylophilus luteus</name>
    <dbReference type="NCBI Taxonomy" id="640108"/>
    <lineage>
        <taxon>Bacteria</taxon>
        <taxon>Pseudomonadati</taxon>
        <taxon>Pseudomonadota</taxon>
        <taxon>Betaproteobacteria</taxon>
        <taxon>Nitrosomonadales</taxon>
        <taxon>Methylophilaceae</taxon>
        <taxon>Methylophilus</taxon>
    </lineage>
</organism>
<comment type="caution">
    <text evidence="4">The sequence shown here is derived from an EMBL/GenBank/DDBJ whole genome shotgun (WGS) entry which is preliminary data.</text>
</comment>
<proteinExistence type="predicted"/>
<dbReference type="InterPro" id="IPR006204">
    <property type="entry name" value="GHMP_kinase_N_dom"/>
</dbReference>
<dbReference type="Proteomes" id="UP001597128">
    <property type="component" value="Unassembled WGS sequence"/>
</dbReference>
<protein>
    <submittedName>
        <fullName evidence="4">Beta-ribofuranosylaminobenzene 5'-phosphate synthase family protein</fullName>
    </submittedName>
</protein>
<dbReference type="NCBIfam" id="TIGR00144">
    <property type="entry name" value="beta_RFAP_syn"/>
    <property type="match status" value="1"/>
</dbReference>
<dbReference type="Pfam" id="PF00288">
    <property type="entry name" value="GHMP_kinases_N"/>
    <property type="match status" value="1"/>
</dbReference>
<reference evidence="5" key="1">
    <citation type="journal article" date="2019" name="Int. J. Syst. Evol. Microbiol.">
        <title>The Global Catalogue of Microorganisms (GCM) 10K type strain sequencing project: providing services to taxonomists for standard genome sequencing and annotation.</title>
        <authorList>
            <consortium name="The Broad Institute Genomics Platform"/>
            <consortium name="The Broad Institute Genome Sequencing Center for Infectious Disease"/>
            <person name="Wu L."/>
            <person name="Ma J."/>
        </authorList>
    </citation>
    <scope>NUCLEOTIDE SEQUENCE [LARGE SCALE GENOMIC DNA]</scope>
    <source>
        <strain evidence="5">CCUG 58412</strain>
    </source>
</reference>
<evidence type="ECO:0000256" key="2">
    <source>
        <dbReference type="ARBA" id="ARBA00022777"/>
    </source>
</evidence>
<dbReference type="InterPro" id="IPR020568">
    <property type="entry name" value="Ribosomal_Su5_D2-typ_SF"/>
</dbReference>
<name>A0ABW3F6V9_9PROT</name>
<dbReference type="RefSeq" id="WP_379055589.1">
    <property type="nucleotide sequence ID" value="NZ_JBHTKB010000001.1"/>
</dbReference>
<feature type="domain" description="GHMP kinase N-terminal" evidence="3">
    <location>
        <begin position="64"/>
        <end position="137"/>
    </location>
</feature>
<dbReference type="InterPro" id="IPR004422">
    <property type="entry name" value="RFAP_synthase"/>
</dbReference>
<evidence type="ECO:0000313" key="5">
    <source>
        <dbReference type="Proteomes" id="UP001597128"/>
    </source>
</evidence>
<dbReference type="PIRSF" id="PIRSF004884">
    <property type="entry name" value="Sugar_kin_arch"/>
    <property type="match status" value="1"/>
</dbReference>
<keyword evidence="5" id="KW-1185">Reference proteome</keyword>
<evidence type="ECO:0000259" key="3">
    <source>
        <dbReference type="Pfam" id="PF00288"/>
    </source>
</evidence>
<dbReference type="SUPFAM" id="SSF54211">
    <property type="entry name" value="Ribosomal protein S5 domain 2-like"/>
    <property type="match status" value="1"/>
</dbReference>
<gene>
    <name evidence="4" type="ORF">ACFQ1Z_03225</name>
</gene>
<keyword evidence="2" id="KW-0418">Kinase</keyword>
<dbReference type="Gene3D" id="3.30.230.10">
    <property type="match status" value="1"/>
</dbReference>
<dbReference type="PANTHER" id="PTHR20861:SF6">
    <property type="entry name" value="BETA-RIBOFURANOSYLPHENOL 5'-PHOSPHATE SYNTHASE"/>
    <property type="match status" value="1"/>
</dbReference>
<evidence type="ECO:0000256" key="1">
    <source>
        <dbReference type="ARBA" id="ARBA00022679"/>
    </source>
</evidence>
<accession>A0ABW3F6V9</accession>
<evidence type="ECO:0000313" key="4">
    <source>
        <dbReference type="EMBL" id="MFD0912551.1"/>
    </source>
</evidence>
<dbReference type="InterPro" id="IPR014721">
    <property type="entry name" value="Ribsml_uS5_D2-typ_fold_subgr"/>
</dbReference>